<dbReference type="EMBL" id="CP002831">
    <property type="protein sequence ID" value="AFC23014.1"/>
    <property type="molecule type" value="Genomic_DNA"/>
</dbReference>
<evidence type="ECO:0000256" key="7">
    <source>
        <dbReference type="ARBA" id="ARBA00022842"/>
    </source>
</evidence>
<evidence type="ECO:0000256" key="5">
    <source>
        <dbReference type="ARBA" id="ARBA00022759"/>
    </source>
</evidence>
<keyword evidence="7" id="KW-0460">Magnesium</keyword>
<dbReference type="HOGENOM" id="CLU_2332043_0_0_10"/>
<dbReference type="NCBIfam" id="TIGR01573">
    <property type="entry name" value="cas2"/>
    <property type="match status" value="1"/>
</dbReference>
<dbReference type="GO" id="GO:0046872">
    <property type="term" value="F:metal ion binding"/>
    <property type="evidence" value="ECO:0007669"/>
    <property type="project" value="UniProtKB-KW"/>
</dbReference>
<dbReference type="GO" id="GO:0004521">
    <property type="term" value="F:RNA endonuclease activity"/>
    <property type="evidence" value="ECO:0007669"/>
    <property type="project" value="InterPro"/>
</dbReference>
<keyword evidence="5" id="KW-0255">Endonuclease</keyword>
<reference evidence="9 10" key="1">
    <citation type="journal article" date="2012" name="Stand. Genomic Sci.">
        <title>Complete genome sequencing and analysis of Saprospira grandis str. Lewin, a predatory marine bacterium.</title>
        <authorList>
            <person name="Saw J.H."/>
            <person name="Yuryev A."/>
            <person name="Kanbe M."/>
            <person name="Hou S."/>
            <person name="Young A.G."/>
            <person name="Aizawa S."/>
            <person name="Alam M."/>
        </authorList>
    </citation>
    <scope>NUCLEOTIDE SEQUENCE [LARGE SCALE GENOMIC DNA]</scope>
    <source>
        <strain evidence="9 10">Lewin</strain>
    </source>
</reference>
<evidence type="ECO:0000256" key="4">
    <source>
        <dbReference type="ARBA" id="ARBA00022723"/>
    </source>
</evidence>
<accession>H6L6B3</accession>
<dbReference type="SUPFAM" id="SSF143430">
    <property type="entry name" value="TTP0101/SSO1404-like"/>
    <property type="match status" value="1"/>
</dbReference>
<name>H6L6B3_SAPGL</name>
<evidence type="ECO:0000256" key="1">
    <source>
        <dbReference type="ARBA" id="ARBA00001946"/>
    </source>
</evidence>
<protein>
    <submittedName>
        <fullName evidence="9">Uncharacterized protein</fullName>
    </submittedName>
</protein>
<comment type="similarity">
    <text evidence="2">Belongs to the CRISPR-associated endoribonuclease Cas2 protein family.</text>
</comment>
<dbReference type="Proteomes" id="UP000007519">
    <property type="component" value="Chromosome"/>
</dbReference>
<keyword evidence="8" id="KW-0051">Antiviral defense</keyword>
<dbReference type="GO" id="GO:0043571">
    <property type="term" value="P:maintenance of CRISPR repeat elements"/>
    <property type="evidence" value="ECO:0007669"/>
    <property type="project" value="InterPro"/>
</dbReference>
<organism evidence="9 10">
    <name type="scientific">Saprospira grandis (strain Lewin)</name>
    <dbReference type="NCBI Taxonomy" id="984262"/>
    <lineage>
        <taxon>Bacteria</taxon>
        <taxon>Pseudomonadati</taxon>
        <taxon>Bacteroidota</taxon>
        <taxon>Saprospiria</taxon>
        <taxon>Saprospirales</taxon>
        <taxon>Saprospiraceae</taxon>
        <taxon>Saprospira</taxon>
    </lineage>
</organism>
<keyword evidence="3" id="KW-0540">Nuclease</keyword>
<dbReference type="InterPro" id="IPR019199">
    <property type="entry name" value="Virulence_VapD/CRISPR_Cas2"/>
</dbReference>
<keyword evidence="4" id="KW-0479">Metal-binding</keyword>
<dbReference type="OrthoDB" id="1494429at2"/>
<dbReference type="AlphaFoldDB" id="H6L6B3"/>
<evidence type="ECO:0000256" key="2">
    <source>
        <dbReference type="ARBA" id="ARBA00009959"/>
    </source>
</evidence>
<evidence type="ECO:0000256" key="6">
    <source>
        <dbReference type="ARBA" id="ARBA00022801"/>
    </source>
</evidence>
<dbReference type="eggNOG" id="COG1343">
    <property type="taxonomic scope" value="Bacteria"/>
</dbReference>
<proteinExistence type="inferred from homology"/>
<keyword evidence="10" id="KW-1185">Reference proteome</keyword>
<evidence type="ECO:0000313" key="9">
    <source>
        <dbReference type="EMBL" id="AFC23014.1"/>
    </source>
</evidence>
<dbReference type="KEGG" id="sgn:SGRA_0275"/>
<dbReference type="InterPro" id="IPR021127">
    <property type="entry name" value="CRISPR_associated_Cas2"/>
</dbReference>
<dbReference type="GO" id="GO:0051607">
    <property type="term" value="P:defense response to virus"/>
    <property type="evidence" value="ECO:0007669"/>
    <property type="project" value="UniProtKB-KW"/>
</dbReference>
<dbReference type="STRING" id="984262.SGRA_0275"/>
<comment type="cofactor">
    <cofactor evidence="1">
        <name>Mg(2+)</name>
        <dbReference type="ChEBI" id="CHEBI:18420"/>
    </cofactor>
</comment>
<gene>
    <name evidence="9" type="ordered locus">SGRA_0275</name>
</gene>
<dbReference type="Gene3D" id="3.30.70.240">
    <property type="match status" value="1"/>
</dbReference>
<keyword evidence="6" id="KW-0378">Hydrolase</keyword>
<evidence type="ECO:0000313" key="10">
    <source>
        <dbReference type="Proteomes" id="UP000007519"/>
    </source>
</evidence>
<evidence type="ECO:0000256" key="8">
    <source>
        <dbReference type="ARBA" id="ARBA00023118"/>
    </source>
</evidence>
<dbReference type="Pfam" id="PF09827">
    <property type="entry name" value="CRISPR_Cas2"/>
    <property type="match status" value="1"/>
</dbReference>
<dbReference type="GO" id="GO:0016787">
    <property type="term" value="F:hydrolase activity"/>
    <property type="evidence" value="ECO:0007669"/>
    <property type="project" value="UniProtKB-KW"/>
</dbReference>
<evidence type="ECO:0000256" key="3">
    <source>
        <dbReference type="ARBA" id="ARBA00022722"/>
    </source>
</evidence>
<sequence>MSYDISSNRLRLAVCKLLQRQGAERLQKSVFFAPNMLLEEIRELRADLQQLMLHHPEALPQDSLICFPIRKQSIEEMVWAGESEDLRRLLDELLFILL</sequence>